<accession>A0A9X2RXA2</accession>
<organism evidence="1 2">
    <name type="scientific">Streptomyces malaysiensis subsp. samsunensis</name>
    <dbReference type="NCBI Taxonomy" id="459658"/>
    <lineage>
        <taxon>Bacteria</taxon>
        <taxon>Bacillati</taxon>
        <taxon>Actinomycetota</taxon>
        <taxon>Actinomycetes</taxon>
        <taxon>Kitasatosporales</taxon>
        <taxon>Streptomycetaceae</taxon>
        <taxon>Streptomyces</taxon>
        <taxon>Streptomyces violaceusniger group</taxon>
    </lineage>
</organism>
<proteinExistence type="predicted"/>
<gene>
    <name evidence="1" type="ORF">NQU54_22010</name>
</gene>
<comment type="caution">
    <text evidence="1">The sequence shown here is derived from an EMBL/GenBank/DDBJ whole genome shotgun (WGS) entry which is preliminary data.</text>
</comment>
<evidence type="ECO:0000313" key="2">
    <source>
        <dbReference type="Proteomes" id="UP001142400"/>
    </source>
</evidence>
<dbReference type="Proteomes" id="UP001142400">
    <property type="component" value="Unassembled WGS sequence"/>
</dbReference>
<keyword evidence="2" id="KW-1185">Reference proteome</keyword>
<name>A0A9X2RXA2_STRMQ</name>
<dbReference type="RefSeq" id="WP_257632557.1">
    <property type="nucleotide sequence ID" value="NZ_JANIIC010000026.1"/>
</dbReference>
<sequence length="129" mass="14597">MAVVLRAIPERETSAAAAKQLLERSAQLLERSADRYAWMPSLPDAALENPRLSEHALARCAEAMEIVRHGMFTELFSINDTELRGRYRALVRLVYDAGRRGAGGQYPERLIRDDVRNYLRAYRCLSGSS</sequence>
<reference evidence="1" key="1">
    <citation type="submission" date="2022-06" db="EMBL/GenBank/DDBJ databases">
        <title>WGS of actinobacteria.</title>
        <authorList>
            <person name="Thawai C."/>
        </authorList>
    </citation>
    <scope>NUCLEOTIDE SEQUENCE</scope>
    <source>
        <strain evidence="1">DSM 42010</strain>
    </source>
</reference>
<dbReference type="EMBL" id="JANIIC010000026">
    <property type="protein sequence ID" value="MCQ8831674.1"/>
    <property type="molecule type" value="Genomic_DNA"/>
</dbReference>
<protein>
    <submittedName>
        <fullName evidence="1">Uncharacterized protein</fullName>
    </submittedName>
</protein>
<evidence type="ECO:0000313" key="1">
    <source>
        <dbReference type="EMBL" id="MCQ8831674.1"/>
    </source>
</evidence>
<dbReference type="AlphaFoldDB" id="A0A9X2RXA2"/>